<dbReference type="InterPro" id="IPR011898">
    <property type="entry name" value="PorD_KorD"/>
</dbReference>
<gene>
    <name evidence="10" type="ORF">GWK48_07315</name>
</gene>
<dbReference type="InterPro" id="IPR017896">
    <property type="entry name" value="4Fe4S_Fe-S-bd"/>
</dbReference>
<evidence type="ECO:0000256" key="6">
    <source>
        <dbReference type="ARBA" id="ARBA00023002"/>
    </source>
</evidence>
<dbReference type="GO" id="GO:0016625">
    <property type="term" value="F:oxidoreductase activity, acting on the aldehyde or oxo group of donors, iron-sulfur protein as acceptor"/>
    <property type="evidence" value="ECO:0007669"/>
    <property type="project" value="InterPro"/>
</dbReference>
<evidence type="ECO:0000256" key="1">
    <source>
        <dbReference type="ARBA" id="ARBA00001966"/>
    </source>
</evidence>
<proteinExistence type="predicted"/>
<keyword evidence="6" id="KW-0560">Oxidoreductase</keyword>
<evidence type="ECO:0000256" key="7">
    <source>
        <dbReference type="ARBA" id="ARBA00023004"/>
    </source>
</evidence>
<dbReference type="Gene3D" id="3.30.70.20">
    <property type="match status" value="1"/>
</dbReference>
<keyword evidence="5" id="KW-0249">Electron transport</keyword>
<evidence type="ECO:0000259" key="9">
    <source>
        <dbReference type="PROSITE" id="PS51379"/>
    </source>
</evidence>
<sequence>MAHGEDVKYVEITYRGIFQKRLAKYIAEGLVYMAREMGRSAVSFGRYGDSPERNGVPAKYYVALGSLNEEELIGYSTRVEPETVDVIVVLDDTLLKGVESWAWQGVQPINLKLKEGGAMIVTSTRNLEELVKVTPAKEFRWDMGRINVEKSFSGLWAFKDDMTMERVWGAIAKMRPDIVDLEHVRTYVKEHKKDRVNERLSAVEEAYETLVVKSMAPKEGAEFKYSPPRLLTWQEMMEGAAVPAVPRGGRNEQFKRGTTKTERPTVDFDTCIKCKLCWVYCPDECFDETKDGYYDIAYDYCVGCGICADVCPVKNCIVMVNEGRFKDYRRPYEMWKEDKVAYKSWLKQVREGGVKERVVVPGLGR</sequence>
<dbReference type="Gene3D" id="3.40.920.10">
    <property type="entry name" value="Pyruvate-ferredoxin oxidoreductase, PFOR, domain III"/>
    <property type="match status" value="1"/>
</dbReference>
<name>A0A6N0NVH1_9CREN</name>
<keyword evidence="8" id="KW-0411">Iron-sulfur</keyword>
<dbReference type="InterPro" id="IPR017900">
    <property type="entry name" value="4Fe4S_Fe_S_CS"/>
</dbReference>
<dbReference type="RefSeq" id="WP_174630965.1">
    <property type="nucleotide sequence ID" value="NZ_CP049074.1"/>
</dbReference>
<keyword evidence="7" id="KW-0408">Iron</keyword>
<dbReference type="OrthoDB" id="23478at2157"/>
<evidence type="ECO:0000256" key="8">
    <source>
        <dbReference type="ARBA" id="ARBA00023014"/>
    </source>
</evidence>
<keyword evidence="4" id="KW-0677">Repeat</keyword>
<dbReference type="SUPFAM" id="SSF54862">
    <property type="entry name" value="4Fe-4S ferredoxins"/>
    <property type="match status" value="1"/>
</dbReference>
<feature type="domain" description="4Fe-4S ferredoxin-type" evidence="9">
    <location>
        <begin position="292"/>
        <end position="322"/>
    </location>
</feature>
<dbReference type="NCBIfam" id="TIGR02179">
    <property type="entry name" value="PorD_KorD"/>
    <property type="match status" value="1"/>
</dbReference>
<dbReference type="KEGG" id="mten:GWK48_07315"/>
<dbReference type="PROSITE" id="PS00198">
    <property type="entry name" value="4FE4S_FER_1"/>
    <property type="match status" value="1"/>
</dbReference>
<evidence type="ECO:0000256" key="5">
    <source>
        <dbReference type="ARBA" id="ARBA00022982"/>
    </source>
</evidence>
<dbReference type="GO" id="GO:0051539">
    <property type="term" value="F:4 iron, 4 sulfur cluster binding"/>
    <property type="evidence" value="ECO:0007669"/>
    <property type="project" value="UniProtKB-KW"/>
</dbReference>
<dbReference type="PROSITE" id="PS51379">
    <property type="entry name" value="4FE4S_FER_2"/>
    <property type="match status" value="2"/>
</dbReference>
<dbReference type="GO" id="GO:0046872">
    <property type="term" value="F:metal ion binding"/>
    <property type="evidence" value="ECO:0007669"/>
    <property type="project" value="UniProtKB-KW"/>
</dbReference>
<dbReference type="GeneID" id="55641746"/>
<feature type="domain" description="4Fe-4S ferredoxin-type" evidence="9">
    <location>
        <begin position="262"/>
        <end position="291"/>
    </location>
</feature>
<evidence type="ECO:0000256" key="2">
    <source>
        <dbReference type="ARBA" id="ARBA00022485"/>
    </source>
</evidence>
<keyword evidence="5" id="KW-0813">Transport</keyword>
<evidence type="ECO:0000256" key="4">
    <source>
        <dbReference type="ARBA" id="ARBA00022737"/>
    </source>
</evidence>
<accession>A0A6N0NVH1</accession>
<dbReference type="InterPro" id="IPR002869">
    <property type="entry name" value="Pyrv_flavodox_OxRed_cen"/>
</dbReference>
<dbReference type="EMBL" id="CP049074">
    <property type="protein sequence ID" value="QKR00207.1"/>
    <property type="molecule type" value="Genomic_DNA"/>
</dbReference>
<evidence type="ECO:0000313" key="11">
    <source>
        <dbReference type="Proteomes" id="UP000509301"/>
    </source>
</evidence>
<protein>
    <submittedName>
        <fullName evidence="10">(4Fe-4S)-binding protein</fullName>
    </submittedName>
</protein>
<evidence type="ECO:0000256" key="3">
    <source>
        <dbReference type="ARBA" id="ARBA00022723"/>
    </source>
</evidence>
<reference evidence="10 11" key="1">
    <citation type="submission" date="2020-02" db="EMBL/GenBank/DDBJ databases">
        <title>Comparative genome analysis reveals the metabolism and evolution of the thermophilic archaeal genus Metallosphaera.</title>
        <authorList>
            <person name="Jiang C."/>
        </authorList>
    </citation>
    <scope>NUCLEOTIDE SEQUENCE [LARGE SCALE GENOMIC DNA]</scope>
    <source>
        <strain evidence="10 11">Ric-A</strain>
    </source>
</reference>
<dbReference type="PANTHER" id="PTHR43724:SF1">
    <property type="entry name" value="PYRUVATE SYNTHASE SUBUNIT PORD"/>
    <property type="match status" value="1"/>
</dbReference>
<keyword evidence="3" id="KW-0479">Metal-binding</keyword>
<keyword evidence="2" id="KW-0004">4Fe-4S</keyword>
<keyword evidence="11" id="KW-1185">Reference proteome</keyword>
<comment type="cofactor">
    <cofactor evidence="1">
        <name>[4Fe-4S] cluster</name>
        <dbReference type="ChEBI" id="CHEBI:49883"/>
    </cofactor>
</comment>
<dbReference type="AlphaFoldDB" id="A0A6N0NVH1"/>
<dbReference type="Pfam" id="PF14697">
    <property type="entry name" value="Fer4_21"/>
    <property type="match status" value="1"/>
</dbReference>
<dbReference type="Proteomes" id="UP000509301">
    <property type="component" value="Chromosome"/>
</dbReference>
<dbReference type="PANTHER" id="PTHR43724">
    <property type="entry name" value="PYRUVATE SYNTHASE SUBUNIT PORD"/>
    <property type="match status" value="1"/>
</dbReference>
<evidence type="ECO:0000313" key="10">
    <source>
        <dbReference type="EMBL" id="QKR00207.1"/>
    </source>
</evidence>
<organism evidence="10 11">
    <name type="scientific">Metallosphaera tengchongensis</name>
    <dbReference type="NCBI Taxonomy" id="1532350"/>
    <lineage>
        <taxon>Archaea</taxon>
        <taxon>Thermoproteota</taxon>
        <taxon>Thermoprotei</taxon>
        <taxon>Sulfolobales</taxon>
        <taxon>Sulfolobaceae</taxon>
        <taxon>Metallosphaera</taxon>
    </lineage>
</organism>